<dbReference type="GO" id="GO:0006310">
    <property type="term" value="P:DNA recombination"/>
    <property type="evidence" value="ECO:0007669"/>
    <property type="project" value="UniProtKB-KW"/>
</dbReference>
<protein>
    <recommendedName>
        <fullName evidence="2">DNA ligase (ATP)</fullName>
        <ecNumber evidence="2">6.5.1.1</ecNumber>
    </recommendedName>
    <alternativeName>
        <fullName evidence="19">NHEJ DNA polymerase</fullName>
    </alternativeName>
</protein>
<keyword evidence="13" id="KW-0239">DNA-directed DNA polymerase</keyword>
<dbReference type="CDD" id="cd07906">
    <property type="entry name" value="Adenylation_DNA_ligase_LigD_LigC"/>
    <property type="match status" value="1"/>
</dbReference>
<reference evidence="25 26" key="1">
    <citation type="submission" date="2020-04" db="EMBL/GenBank/DDBJ databases">
        <title>MicrobeNet Type strains.</title>
        <authorList>
            <person name="Nicholson A.C."/>
        </authorList>
    </citation>
    <scope>NUCLEOTIDE SEQUENCE [LARGE SCALE GENOMIC DNA]</scope>
    <source>
        <strain evidence="25 26">JCM 12354</strain>
    </source>
</reference>
<proteinExistence type="inferred from homology"/>
<dbReference type="NCBIfam" id="TIGR02779">
    <property type="entry name" value="NHEJ_ligase_lig"/>
    <property type="match status" value="1"/>
</dbReference>
<evidence type="ECO:0000256" key="12">
    <source>
        <dbReference type="ARBA" id="ARBA00022840"/>
    </source>
</evidence>
<evidence type="ECO:0000256" key="22">
    <source>
        <dbReference type="ARBA" id="ARBA00049990"/>
    </source>
</evidence>
<evidence type="ECO:0000256" key="7">
    <source>
        <dbReference type="ARBA" id="ARBA00022723"/>
    </source>
</evidence>
<dbReference type="SUPFAM" id="SSF56091">
    <property type="entry name" value="DNA ligase/mRNA capping enzyme, catalytic domain"/>
    <property type="match status" value="1"/>
</dbReference>
<dbReference type="Pfam" id="PF13298">
    <property type="entry name" value="LigD_N"/>
    <property type="match status" value="1"/>
</dbReference>
<keyword evidence="11" id="KW-0269">Exonuclease</keyword>
<evidence type="ECO:0000256" key="1">
    <source>
        <dbReference type="ARBA" id="ARBA00001936"/>
    </source>
</evidence>
<dbReference type="CDD" id="cd04863">
    <property type="entry name" value="MtLigD_Pol_like"/>
    <property type="match status" value="1"/>
</dbReference>
<evidence type="ECO:0000256" key="16">
    <source>
        <dbReference type="ARBA" id="ARBA00023204"/>
    </source>
</evidence>
<dbReference type="SUPFAM" id="SSF50249">
    <property type="entry name" value="Nucleic acid-binding proteins"/>
    <property type="match status" value="1"/>
</dbReference>
<comment type="catalytic activity">
    <reaction evidence="20">
        <text>ATP + (deoxyribonucleotide)n-3'-hydroxyl + 5'-phospho-(deoxyribonucleotide)m = (deoxyribonucleotide)n+m + AMP + diphosphate.</text>
        <dbReference type="EC" id="6.5.1.1"/>
    </reaction>
</comment>
<dbReference type="GO" id="GO:0046872">
    <property type="term" value="F:metal ion binding"/>
    <property type="evidence" value="ECO:0007669"/>
    <property type="project" value="UniProtKB-KW"/>
</dbReference>
<dbReference type="GO" id="GO:0003910">
    <property type="term" value="F:DNA ligase (ATP) activity"/>
    <property type="evidence" value="ECO:0007669"/>
    <property type="project" value="UniProtKB-EC"/>
</dbReference>
<feature type="compositionally biased region" description="Basic and acidic residues" evidence="23">
    <location>
        <begin position="350"/>
        <end position="365"/>
    </location>
</feature>
<dbReference type="NCBIfam" id="TIGR02777">
    <property type="entry name" value="LigD_PE_dom"/>
    <property type="match status" value="1"/>
</dbReference>
<keyword evidence="26" id="KW-1185">Reference proteome</keyword>
<evidence type="ECO:0000256" key="17">
    <source>
        <dbReference type="ARBA" id="ARBA00023211"/>
    </source>
</evidence>
<comment type="similarity">
    <text evidence="21">In the C-terminal section; belongs to the ATP-dependent DNA ligase family.</text>
</comment>
<dbReference type="PANTHER" id="PTHR42705">
    <property type="entry name" value="BIFUNCTIONAL NON-HOMOLOGOUS END JOINING PROTEIN LIGD"/>
    <property type="match status" value="1"/>
</dbReference>
<keyword evidence="6" id="KW-0540">Nuclease</keyword>
<dbReference type="InterPro" id="IPR033649">
    <property type="entry name" value="MtLigD_Pol-like"/>
</dbReference>
<dbReference type="InterPro" id="IPR014144">
    <property type="entry name" value="LigD_PE_domain"/>
</dbReference>
<evidence type="ECO:0000256" key="6">
    <source>
        <dbReference type="ARBA" id="ARBA00022722"/>
    </source>
</evidence>
<dbReference type="Gene3D" id="2.40.50.140">
    <property type="entry name" value="Nucleic acid-binding proteins"/>
    <property type="match status" value="1"/>
</dbReference>
<comment type="caution">
    <text evidence="25">The sequence shown here is derived from an EMBL/GenBank/DDBJ whole genome shotgun (WGS) entry which is preliminary data.</text>
</comment>
<dbReference type="AlphaFoldDB" id="A0A846Y3B9"/>
<comment type="similarity">
    <text evidence="22">In the N-terminal section; belongs to the LigD polymerase family.</text>
</comment>
<keyword evidence="12" id="KW-0067">ATP-binding</keyword>
<dbReference type="PANTHER" id="PTHR42705:SF2">
    <property type="entry name" value="BIFUNCTIONAL NON-HOMOLOGOUS END JOINING PROTEIN LIGD"/>
    <property type="match status" value="1"/>
</dbReference>
<keyword evidence="4" id="KW-0808">Transferase</keyword>
<organism evidence="25 26">
    <name type="scientific">Nocardia vermiculata</name>
    <dbReference type="NCBI Taxonomy" id="257274"/>
    <lineage>
        <taxon>Bacteria</taxon>
        <taxon>Bacillati</taxon>
        <taxon>Actinomycetota</taxon>
        <taxon>Actinomycetes</taxon>
        <taxon>Mycobacteriales</taxon>
        <taxon>Nocardiaceae</taxon>
        <taxon>Nocardia</taxon>
    </lineage>
</organism>
<keyword evidence="5" id="KW-0548">Nucleotidyltransferase</keyword>
<evidence type="ECO:0000256" key="2">
    <source>
        <dbReference type="ARBA" id="ARBA00012727"/>
    </source>
</evidence>
<keyword evidence="10" id="KW-0378">Hydrolase</keyword>
<dbReference type="CDD" id="cd07971">
    <property type="entry name" value="OBF_DNA_ligase_LigD"/>
    <property type="match status" value="1"/>
</dbReference>
<keyword evidence="8" id="KW-0547">Nucleotide-binding</keyword>
<evidence type="ECO:0000256" key="4">
    <source>
        <dbReference type="ARBA" id="ARBA00022679"/>
    </source>
</evidence>
<evidence type="ECO:0000256" key="8">
    <source>
        <dbReference type="ARBA" id="ARBA00022741"/>
    </source>
</evidence>
<dbReference type="EC" id="6.5.1.1" evidence="2"/>
<evidence type="ECO:0000313" key="26">
    <source>
        <dbReference type="Proteomes" id="UP000565711"/>
    </source>
</evidence>
<dbReference type="InterPro" id="IPR014146">
    <property type="entry name" value="LigD_ligase_dom"/>
</dbReference>
<dbReference type="NCBIfam" id="TIGR02778">
    <property type="entry name" value="ligD_pol"/>
    <property type="match status" value="1"/>
</dbReference>
<feature type="region of interest" description="Disordered" evidence="23">
    <location>
        <begin position="484"/>
        <end position="513"/>
    </location>
</feature>
<evidence type="ECO:0000256" key="18">
    <source>
        <dbReference type="ARBA" id="ARBA00023268"/>
    </source>
</evidence>
<evidence type="ECO:0000259" key="24">
    <source>
        <dbReference type="PROSITE" id="PS50160"/>
    </source>
</evidence>
<comment type="cofactor">
    <cofactor evidence="1">
        <name>Mn(2+)</name>
        <dbReference type="ChEBI" id="CHEBI:29035"/>
    </cofactor>
</comment>
<dbReference type="GO" id="GO:0003677">
    <property type="term" value="F:DNA binding"/>
    <property type="evidence" value="ECO:0007669"/>
    <property type="project" value="UniProtKB-KW"/>
</dbReference>
<dbReference type="Pfam" id="PF21686">
    <property type="entry name" value="LigD_Prim-Pol"/>
    <property type="match status" value="1"/>
</dbReference>
<keyword evidence="7" id="KW-0479">Metal-binding</keyword>
<keyword evidence="15" id="KW-0233">DNA recombination</keyword>
<accession>A0A846Y3B9</accession>
<keyword evidence="18" id="KW-0511">Multifunctional enzyme</keyword>
<keyword evidence="14" id="KW-0238">DNA-binding</keyword>
<evidence type="ECO:0000256" key="23">
    <source>
        <dbReference type="SAM" id="MobiDB-lite"/>
    </source>
</evidence>
<dbReference type="InterPro" id="IPR052171">
    <property type="entry name" value="NHEJ_LigD"/>
</dbReference>
<evidence type="ECO:0000256" key="13">
    <source>
        <dbReference type="ARBA" id="ARBA00022932"/>
    </source>
</evidence>
<evidence type="ECO:0000256" key="15">
    <source>
        <dbReference type="ARBA" id="ARBA00023172"/>
    </source>
</evidence>
<dbReference type="Pfam" id="PF04679">
    <property type="entry name" value="DNA_ligase_A_C"/>
    <property type="match status" value="1"/>
</dbReference>
<evidence type="ECO:0000256" key="9">
    <source>
        <dbReference type="ARBA" id="ARBA00022763"/>
    </source>
</evidence>
<evidence type="ECO:0000256" key="21">
    <source>
        <dbReference type="ARBA" id="ARBA00049981"/>
    </source>
</evidence>
<name>A0A846Y3B9_9NOCA</name>
<dbReference type="Gene3D" id="3.30.470.30">
    <property type="entry name" value="DNA ligase/mRNA capping enzyme"/>
    <property type="match status" value="1"/>
</dbReference>
<dbReference type="RefSeq" id="WP_067873088.1">
    <property type="nucleotide sequence ID" value="NZ_JAAXOP010000011.1"/>
</dbReference>
<dbReference type="Gene3D" id="3.90.920.10">
    <property type="entry name" value="DNA primase, PRIM domain"/>
    <property type="match status" value="1"/>
</dbReference>
<dbReference type="GO" id="GO:0006281">
    <property type="term" value="P:DNA repair"/>
    <property type="evidence" value="ECO:0007669"/>
    <property type="project" value="UniProtKB-KW"/>
</dbReference>
<evidence type="ECO:0000256" key="11">
    <source>
        <dbReference type="ARBA" id="ARBA00022839"/>
    </source>
</evidence>
<dbReference type="GO" id="GO:0003887">
    <property type="term" value="F:DNA-directed DNA polymerase activity"/>
    <property type="evidence" value="ECO:0007669"/>
    <property type="project" value="UniProtKB-KW"/>
</dbReference>
<keyword evidence="17" id="KW-0464">Manganese</keyword>
<dbReference type="GO" id="GO:0004527">
    <property type="term" value="F:exonuclease activity"/>
    <property type="evidence" value="ECO:0007669"/>
    <property type="project" value="UniProtKB-KW"/>
</dbReference>
<feature type="domain" description="ATP-dependent DNA ligase family profile" evidence="24">
    <location>
        <begin position="599"/>
        <end position="745"/>
    </location>
</feature>
<dbReference type="InterPro" id="IPR012309">
    <property type="entry name" value="DNA_ligase_ATP-dep_C"/>
</dbReference>
<dbReference type="NCBIfam" id="NF007210">
    <property type="entry name" value="PRK09632.1"/>
    <property type="match status" value="1"/>
</dbReference>
<dbReference type="InterPro" id="IPR012340">
    <property type="entry name" value="NA-bd_OB-fold"/>
</dbReference>
<evidence type="ECO:0000256" key="14">
    <source>
        <dbReference type="ARBA" id="ARBA00023125"/>
    </source>
</evidence>
<evidence type="ECO:0000256" key="19">
    <source>
        <dbReference type="ARBA" id="ARBA00029943"/>
    </source>
</evidence>
<dbReference type="Pfam" id="PF01068">
    <property type="entry name" value="DNA_ligase_A_M"/>
    <property type="match status" value="1"/>
</dbReference>
<dbReference type="EMBL" id="JAAXOP010000011">
    <property type="protein sequence ID" value="NKY52354.1"/>
    <property type="molecule type" value="Genomic_DNA"/>
</dbReference>
<dbReference type="PROSITE" id="PS50160">
    <property type="entry name" value="DNA_LIGASE_A3"/>
    <property type="match status" value="1"/>
</dbReference>
<keyword evidence="9" id="KW-0227">DNA damage</keyword>
<feature type="compositionally biased region" description="Low complexity" evidence="23">
    <location>
        <begin position="314"/>
        <end position="340"/>
    </location>
</feature>
<keyword evidence="16" id="KW-0234">DNA repair</keyword>
<dbReference type="Gene3D" id="3.30.1490.70">
    <property type="match status" value="1"/>
</dbReference>
<evidence type="ECO:0000256" key="20">
    <source>
        <dbReference type="ARBA" id="ARBA00034003"/>
    </source>
</evidence>
<dbReference type="InterPro" id="IPR012310">
    <property type="entry name" value="DNA_ligase_ATP-dep_cent"/>
</dbReference>
<evidence type="ECO:0000256" key="3">
    <source>
        <dbReference type="ARBA" id="ARBA00022598"/>
    </source>
</evidence>
<dbReference type="GO" id="GO:0005524">
    <property type="term" value="F:ATP binding"/>
    <property type="evidence" value="ECO:0007669"/>
    <property type="project" value="UniProtKB-KW"/>
</dbReference>
<keyword evidence="3 25" id="KW-0436">Ligase</keyword>
<feature type="region of interest" description="Disordered" evidence="23">
    <location>
        <begin position="279"/>
        <end position="365"/>
    </location>
</feature>
<dbReference type="InterPro" id="IPR014145">
    <property type="entry name" value="LigD_pol_dom"/>
</dbReference>
<evidence type="ECO:0000256" key="5">
    <source>
        <dbReference type="ARBA" id="ARBA00022695"/>
    </source>
</evidence>
<sequence length="804" mass="88981">MAARREFGGIEVGLTNLDKVLYPATGTTKGEVIDYFTAIAPALLPHIADRAVTRKRWPNGVQETAFFEKNLPTHAPKWIRREAVEHSDRRVQYPVIDSVAGMAWLGQQAALEIHVPQWRFVDGARGPVTRLVFDLDPGPGVELAECAQVALWIRETVRDVGLDAYPVTSGSKGIHVYVPLDRELSPGGASTVAKQLAVGLEKVHPKLVTATMAKAARPGKIFLDWSQNNPSKTTIAPYSLRGREYPTVAAPRTWDEIADRKALRHLRFDEVLERFQDSGDLLGGLDPAEAAGPDPLRTYRSMRDPSRTPEPVPSASGKSRKGTGASGSSTAGAATNASGRSEADSVEPDVAEHRDASSAADHDGGRFVVQEHHARRLHWDVRLERDGVLVSWAVPKGPPTTSSQNRLAVHTEDHPLEYLDFHGSIPRGEYGAGQMTIWDTGTYDTEKWRADEVIVHFHGERLQGRYALIQTDGKQWLMHLMKDQTRQPPEAQPARGSGAKQSGTGADLPHRLSPMLATPGDVATLGTRDWAFETKWDGFRVLVEIADGTAVVRSRAGHIVTNRYPRMGALGRGLREHRIVLDGEAVVFDDDNVSNLALLQANSAKAILVAFDLLYLDGTSLLRKRFSDRRQLLEALAEHTPALFVPPQLEGPGERALQYSREHGLEGVVAKRKDSIYLPGRRGQSWIKTRNWRTQQVLIGGWRRSAAREFSSLLVGVRHDGDLYYIGKVGAGFSGRELADLSARLRPLRRETSPFVNELTREERKDAVWATPKLTGLVRYMNWTESGRLWHPGWLGMGDEQPDT</sequence>
<dbReference type="Proteomes" id="UP000565711">
    <property type="component" value="Unassembled WGS sequence"/>
</dbReference>
<evidence type="ECO:0000256" key="10">
    <source>
        <dbReference type="ARBA" id="ARBA00022801"/>
    </source>
</evidence>
<gene>
    <name evidence="25" type="ORF">HGA08_19280</name>
</gene>
<evidence type="ECO:0000313" key="25">
    <source>
        <dbReference type="EMBL" id="NKY52354.1"/>
    </source>
</evidence>